<protein>
    <recommendedName>
        <fullName evidence="4">Scaffolding protein</fullName>
    </recommendedName>
</protein>
<name>A0A7W7SFR3_9ACTN</name>
<evidence type="ECO:0000313" key="2">
    <source>
        <dbReference type="EMBL" id="MBB4949655.1"/>
    </source>
</evidence>
<dbReference type="AlphaFoldDB" id="A0A7W7SFR3"/>
<evidence type="ECO:0000313" key="3">
    <source>
        <dbReference type="Proteomes" id="UP000573327"/>
    </source>
</evidence>
<feature type="region of interest" description="Disordered" evidence="1">
    <location>
        <begin position="1"/>
        <end position="28"/>
    </location>
</feature>
<evidence type="ECO:0000256" key="1">
    <source>
        <dbReference type="SAM" id="MobiDB-lite"/>
    </source>
</evidence>
<feature type="region of interest" description="Disordered" evidence="1">
    <location>
        <begin position="137"/>
        <end position="160"/>
    </location>
</feature>
<dbReference type="Proteomes" id="UP000573327">
    <property type="component" value="Unassembled WGS sequence"/>
</dbReference>
<sequence length="173" mass="17838">MTTPAPTPPPVPPVPPVPAPAPPGVPSAEELAALPDWARAHVDTLTSETTRAREEADARAVELRDLTTKLSGMQDPAVAAAAIREAADKLAATEAQLTRERLGRQYKLPDALVSRIQGADAAAMEADAQALAAFAPAPGVRLPGPDPLQGGGQPAPLSPQDQFAQLITSALNK</sequence>
<dbReference type="EMBL" id="JACHJR010000001">
    <property type="protein sequence ID" value="MBB4949655.1"/>
    <property type="molecule type" value="Genomic_DNA"/>
</dbReference>
<keyword evidence="3" id="KW-1185">Reference proteome</keyword>
<reference evidence="2 3" key="1">
    <citation type="submission" date="2020-08" db="EMBL/GenBank/DDBJ databases">
        <title>Sequencing the genomes of 1000 actinobacteria strains.</title>
        <authorList>
            <person name="Klenk H.-P."/>
        </authorList>
    </citation>
    <scope>NUCLEOTIDE SEQUENCE [LARGE SCALE GENOMIC DNA]</scope>
    <source>
        <strain evidence="2 3">DSM 44786</strain>
    </source>
</reference>
<dbReference type="RefSeq" id="WP_184920155.1">
    <property type="nucleotide sequence ID" value="NZ_JACHJR010000001.1"/>
</dbReference>
<feature type="compositionally biased region" description="Pro residues" evidence="1">
    <location>
        <begin position="1"/>
        <end position="25"/>
    </location>
</feature>
<gene>
    <name evidence="2" type="ORF">F4556_005190</name>
</gene>
<evidence type="ECO:0008006" key="4">
    <source>
        <dbReference type="Google" id="ProtNLM"/>
    </source>
</evidence>
<accession>A0A7W7SFR3</accession>
<proteinExistence type="predicted"/>
<comment type="caution">
    <text evidence="2">The sequence shown here is derived from an EMBL/GenBank/DDBJ whole genome shotgun (WGS) entry which is preliminary data.</text>
</comment>
<organism evidence="2 3">
    <name type="scientific">Kitasatospora gansuensis</name>
    <dbReference type="NCBI Taxonomy" id="258050"/>
    <lineage>
        <taxon>Bacteria</taxon>
        <taxon>Bacillati</taxon>
        <taxon>Actinomycetota</taxon>
        <taxon>Actinomycetes</taxon>
        <taxon>Kitasatosporales</taxon>
        <taxon>Streptomycetaceae</taxon>
        <taxon>Kitasatospora</taxon>
    </lineage>
</organism>